<evidence type="ECO:0000313" key="2">
    <source>
        <dbReference type="Proteomes" id="UP000233469"/>
    </source>
</evidence>
<reference evidence="1 2" key="2">
    <citation type="submission" date="2017-10" db="EMBL/GenBank/DDBJ databases">
        <title>Extensive intraspecific genome diversity in a model arbuscular mycorrhizal fungus.</title>
        <authorList>
            <person name="Chen E.C.H."/>
            <person name="Morin E."/>
            <person name="Baudet D."/>
            <person name="Noel J."/>
            <person name="Ndikumana S."/>
            <person name="Charron P."/>
            <person name="St-Onge C."/>
            <person name="Giorgi J."/>
            <person name="Grigoriev I.V."/>
            <person name="Roux C."/>
            <person name="Martin F.M."/>
            <person name="Corradi N."/>
        </authorList>
    </citation>
    <scope>NUCLEOTIDE SEQUENCE [LARGE SCALE GENOMIC DNA]</scope>
    <source>
        <strain evidence="1 2">C2</strain>
    </source>
</reference>
<dbReference type="AlphaFoldDB" id="A0A2N1MEP8"/>
<gene>
    <name evidence="1" type="ORF">RhiirC2_793823</name>
</gene>
<organism evidence="1 2">
    <name type="scientific">Rhizophagus irregularis</name>
    <dbReference type="NCBI Taxonomy" id="588596"/>
    <lineage>
        <taxon>Eukaryota</taxon>
        <taxon>Fungi</taxon>
        <taxon>Fungi incertae sedis</taxon>
        <taxon>Mucoromycota</taxon>
        <taxon>Glomeromycotina</taxon>
        <taxon>Glomeromycetes</taxon>
        <taxon>Glomerales</taxon>
        <taxon>Glomeraceae</taxon>
        <taxon>Rhizophagus</taxon>
    </lineage>
</organism>
<evidence type="ECO:0000313" key="1">
    <source>
        <dbReference type="EMBL" id="PKK60104.1"/>
    </source>
</evidence>
<protein>
    <submittedName>
        <fullName evidence="1">Uncharacterized protein</fullName>
    </submittedName>
</protein>
<reference evidence="1 2" key="1">
    <citation type="submission" date="2016-04" db="EMBL/GenBank/DDBJ databases">
        <title>Genome analyses suggest a sexual origin of heterokaryosis in a supposedly ancient asexual fungus.</title>
        <authorList>
            <person name="Ropars J."/>
            <person name="Sedzielewska K."/>
            <person name="Noel J."/>
            <person name="Charron P."/>
            <person name="Farinelli L."/>
            <person name="Marton T."/>
            <person name="Kruger M."/>
            <person name="Pelin A."/>
            <person name="Brachmann A."/>
            <person name="Corradi N."/>
        </authorList>
    </citation>
    <scope>NUCLEOTIDE SEQUENCE [LARGE SCALE GENOMIC DNA]</scope>
    <source>
        <strain evidence="1 2">C2</strain>
    </source>
</reference>
<name>A0A2N1MEP8_9GLOM</name>
<comment type="caution">
    <text evidence="1">The sequence shown here is derived from an EMBL/GenBank/DDBJ whole genome shotgun (WGS) entry which is preliminary data.</text>
</comment>
<accession>A0A2N1MEP8</accession>
<proteinExistence type="predicted"/>
<dbReference type="EMBL" id="LLXL01002724">
    <property type="protein sequence ID" value="PKK60104.1"/>
    <property type="molecule type" value="Genomic_DNA"/>
</dbReference>
<dbReference type="Proteomes" id="UP000233469">
    <property type="component" value="Unassembled WGS sequence"/>
</dbReference>
<sequence>MEFFKQFCNTLNDLDSQFLRTLGNNSFLFFKFWQFFCENEIRENQKNHHFPIVSQQVTLMHLYWILTPDF</sequence>